<dbReference type="InterPro" id="IPR001465">
    <property type="entry name" value="Malate_synthase_TIM"/>
</dbReference>
<dbReference type="PANTHER" id="PTHR42902">
    <property type="entry name" value="MALATE SYNTHASE"/>
    <property type="match status" value="1"/>
</dbReference>
<dbReference type="Gene3D" id="3.20.20.360">
    <property type="entry name" value="Malate synthase, domain 3"/>
    <property type="match status" value="1"/>
</dbReference>
<proteinExistence type="predicted"/>
<feature type="active site" description="Proton acceptor" evidence="6">
    <location>
        <position position="162"/>
    </location>
</feature>
<evidence type="ECO:0000256" key="2">
    <source>
        <dbReference type="ARBA" id="ARBA00022435"/>
    </source>
</evidence>
<feature type="domain" description="Malate synthase C-terminal" evidence="9">
    <location>
        <begin position="411"/>
        <end position="526"/>
    </location>
</feature>
<reference evidence="10" key="1">
    <citation type="submission" date="2023-08" db="EMBL/GenBank/DDBJ databases">
        <authorList>
            <person name="Alioto T."/>
            <person name="Alioto T."/>
            <person name="Gomez Garrido J."/>
        </authorList>
    </citation>
    <scope>NUCLEOTIDE SEQUENCE</scope>
</reference>
<comment type="catalytic activity">
    <reaction evidence="5">
        <text>glyoxylate + acetyl-CoA + H2O = (S)-malate + CoA + H(+)</text>
        <dbReference type="Rhea" id="RHEA:18181"/>
        <dbReference type="ChEBI" id="CHEBI:15377"/>
        <dbReference type="ChEBI" id="CHEBI:15378"/>
        <dbReference type="ChEBI" id="CHEBI:15589"/>
        <dbReference type="ChEBI" id="CHEBI:36655"/>
        <dbReference type="ChEBI" id="CHEBI:57287"/>
        <dbReference type="ChEBI" id="CHEBI:57288"/>
        <dbReference type="EC" id="2.3.3.9"/>
    </reaction>
</comment>
<dbReference type="Gene3D" id="1.20.1220.12">
    <property type="entry name" value="Malate synthase, domain III"/>
    <property type="match status" value="1"/>
</dbReference>
<dbReference type="GO" id="GO:0005737">
    <property type="term" value="C:cytoplasm"/>
    <property type="evidence" value="ECO:0007669"/>
    <property type="project" value="TreeGrafter"/>
</dbReference>
<dbReference type="InterPro" id="IPR006252">
    <property type="entry name" value="Malate_synthA"/>
</dbReference>
<dbReference type="Pfam" id="PF01274">
    <property type="entry name" value="MS_TIM-barrel"/>
    <property type="match status" value="1"/>
</dbReference>
<accession>A0AAV1FAR1</accession>
<dbReference type="GO" id="GO:0004474">
    <property type="term" value="F:malate synthase activity"/>
    <property type="evidence" value="ECO:0007669"/>
    <property type="project" value="UniProtKB-EC"/>
</dbReference>
<name>A0AAV1FAR1_XYRNO</name>
<dbReference type="FunFam" id="3.20.20.360:FF:000001">
    <property type="entry name" value="Malate synthase"/>
    <property type="match status" value="1"/>
</dbReference>
<evidence type="ECO:0000259" key="8">
    <source>
        <dbReference type="Pfam" id="PF20656"/>
    </source>
</evidence>
<feature type="domain" description="Malate synthase TIM barrel" evidence="7">
    <location>
        <begin position="158"/>
        <end position="404"/>
    </location>
</feature>
<keyword evidence="2" id="KW-0329">Glyoxylate bypass</keyword>
<dbReference type="GO" id="GO:0006099">
    <property type="term" value="P:tricarboxylic acid cycle"/>
    <property type="evidence" value="ECO:0007669"/>
    <property type="project" value="UniProtKB-KW"/>
</dbReference>
<evidence type="ECO:0000313" key="11">
    <source>
        <dbReference type="Proteomes" id="UP001178508"/>
    </source>
</evidence>
<feature type="active site" description="Proton donor" evidence="6">
    <location>
        <position position="444"/>
    </location>
</feature>
<keyword evidence="4" id="KW-0808">Transferase</keyword>
<dbReference type="SUPFAM" id="SSF51645">
    <property type="entry name" value="Malate synthase G"/>
    <property type="match status" value="1"/>
</dbReference>
<dbReference type="PIRSF" id="PIRSF001363">
    <property type="entry name" value="Malate_synth"/>
    <property type="match status" value="1"/>
</dbReference>
<dbReference type="InterPro" id="IPR044856">
    <property type="entry name" value="Malate_synth_C_sf"/>
</dbReference>
<dbReference type="EC" id="2.3.3.9" evidence="1"/>
<evidence type="ECO:0000256" key="3">
    <source>
        <dbReference type="ARBA" id="ARBA00022532"/>
    </source>
</evidence>
<dbReference type="InterPro" id="IPR046363">
    <property type="entry name" value="MS_N_TIM-barrel_dom"/>
</dbReference>
<evidence type="ECO:0000313" key="10">
    <source>
        <dbReference type="EMBL" id="CAJ1058005.1"/>
    </source>
</evidence>
<dbReference type="PANTHER" id="PTHR42902:SF2">
    <property type="entry name" value="MALATE SYNTHASE"/>
    <property type="match status" value="1"/>
</dbReference>
<dbReference type="Pfam" id="PF20656">
    <property type="entry name" value="MS_N"/>
    <property type="match status" value="1"/>
</dbReference>
<dbReference type="InterPro" id="IPR011076">
    <property type="entry name" value="Malate_synth_sf"/>
</dbReference>
<dbReference type="GO" id="GO:0006097">
    <property type="term" value="P:glyoxylate cycle"/>
    <property type="evidence" value="ECO:0007669"/>
    <property type="project" value="UniProtKB-KW"/>
</dbReference>
<gene>
    <name evidence="10" type="ORF">XNOV1_A029571</name>
</gene>
<dbReference type="Pfam" id="PF20659">
    <property type="entry name" value="MS_C"/>
    <property type="match status" value="1"/>
</dbReference>
<evidence type="ECO:0000256" key="6">
    <source>
        <dbReference type="PIRSR" id="PIRSR001363-1"/>
    </source>
</evidence>
<keyword evidence="3" id="KW-0816">Tricarboxylic acid cycle</keyword>
<sequence length="552" mass="62875">MSCLVSMELSPPPSGLEEEYKTLFTTESLLFLHELVSTFNEEVDQVLQLRVSRKVHLDLSGDLPNFLKTTSHIRRDLAWRVQPVPPRMQRRHVDVGDLAPCDTQRFFKALLSSAQGIQVDFDDGNCPTYFNQIKGIHNVFKAVHGQLPGAPHISQAPVLMLRPRAWNMVDHNMMVQGKEAPGPLFDFGLLMFHCGKTLFENKSGPYFYLSKVESFTEARLWNKIFVWTQQKLGLPHGCIKATVLIENVLSAFEMEEILYELRDHSAGLNCGIWDYSASFVNKFGHRHNFLLPDRSKYVNMEKRFLRSYMDLLVQTCHRRGALATGGMAALLLPQDPLTDSHQRVLATVTRLKLLEIQAGVDGFMVYDLSLIEPMQRLFQLHTKGDNQLHQLRNDVSVTPEDLLSMPSGGVTLYGLKYNIAVGILFINAWLSGVGHFFYRGQVEDSATAEISRSQVWQWIRHQMKLEDDSRVVSRRLVTDLTQEVLMELGALIHSVRVKQRLHTAADMFLEVVLKRDFPEFITSYLNQDHTFLSSQDSGQVESPGADVPRHKL</sequence>
<protein>
    <recommendedName>
        <fullName evidence="1">malate synthase</fullName>
        <ecNumber evidence="1">2.3.3.9</ecNumber>
    </recommendedName>
</protein>
<dbReference type="InterPro" id="IPR048356">
    <property type="entry name" value="MS_N"/>
</dbReference>
<dbReference type="Proteomes" id="UP001178508">
    <property type="component" value="Chromosome 6"/>
</dbReference>
<evidence type="ECO:0000256" key="5">
    <source>
        <dbReference type="ARBA" id="ARBA00047918"/>
    </source>
</evidence>
<organism evidence="10 11">
    <name type="scientific">Xyrichtys novacula</name>
    <name type="common">Pearly razorfish</name>
    <name type="synonym">Hemipteronotus novacula</name>
    <dbReference type="NCBI Taxonomy" id="13765"/>
    <lineage>
        <taxon>Eukaryota</taxon>
        <taxon>Metazoa</taxon>
        <taxon>Chordata</taxon>
        <taxon>Craniata</taxon>
        <taxon>Vertebrata</taxon>
        <taxon>Euteleostomi</taxon>
        <taxon>Actinopterygii</taxon>
        <taxon>Neopterygii</taxon>
        <taxon>Teleostei</taxon>
        <taxon>Neoteleostei</taxon>
        <taxon>Acanthomorphata</taxon>
        <taxon>Eupercaria</taxon>
        <taxon>Labriformes</taxon>
        <taxon>Labridae</taxon>
        <taxon>Xyrichtys</taxon>
    </lineage>
</organism>
<dbReference type="EMBL" id="OY660869">
    <property type="protein sequence ID" value="CAJ1058005.1"/>
    <property type="molecule type" value="Genomic_DNA"/>
</dbReference>
<feature type="domain" description="Malate synthase N-terminal" evidence="8">
    <location>
        <begin position="18"/>
        <end position="71"/>
    </location>
</feature>
<keyword evidence="11" id="KW-1185">Reference proteome</keyword>
<evidence type="ECO:0000259" key="7">
    <source>
        <dbReference type="Pfam" id="PF01274"/>
    </source>
</evidence>
<evidence type="ECO:0000256" key="4">
    <source>
        <dbReference type="ARBA" id="ARBA00022679"/>
    </source>
</evidence>
<dbReference type="AlphaFoldDB" id="A0AAV1FAR1"/>
<dbReference type="FunFam" id="1.20.1220.12:FF:000001">
    <property type="entry name" value="Malate synthase"/>
    <property type="match status" value="1"/>
</dbReference>
<evidence type="ECO:0000256" key="1">
    <source>
        <dbReference type="ARBA" id="ARBA00012636"/>
    </source>
</evidence>
<dbReference type="InterPro" id="IPR048355">
    <property type="entry name" value="MS_C"/>
</dbReference>
<evidence type="ECO:0000259" key="9">
    <source>
        <dbReference type="Pfam" id="PF20659"/>
    </source>
</evidence>